<comment type="caution">
    <text evidence="1">The sequence shown here is derived from an EMBL/GenBank/DDBJ whole genome shotgun (WGS) entry which is preliminary data.</text>
</comment>
<evidence type="ECO:0000313" key="1">
    <source>
        <dbReference type="EMBL" id="KAI3668169.1"/>
    </source>
</evidence>
<sequence>MIVAVVMTVMTTAFTAAMGGVVYKVGDSAGWTNIGHVDYKSWASAKRFHAGDAIVFTYNRDFQNVVRVPYTGYLTCNGAVSYDTFTSGNDTFPIKLPGHYYFICTLPGHCESGQKVDIRVPLNPEYNYPPPANPAGGSAPIQPLPFPYPPPPVASPSPSLVKSPLIQSPPPSSVKKSPSSSSSPPAIATPHVAPAPAEKNSACKPAIGLKLWTTSFLVVFVYLIAF</sequence>
<dbReference type="Proteomes" id="UP001055879">
    <property type="component" value="Linkage Group LG17"/>
</dbReference>
<dbReference type="EMBL" id="CM042063">
    <property type="protein sequence ID" value="KAI3668169.1"/>
    <property type="molecule type" value="Genomic_DNA"/>
</dbReference>
<gene>
    <name evidence="1" type="ORF">L6452_43246</name>
</gene>
<evidence type="ECO:0000313" key="2">
    <source>
        <dbReference type="Proteomes" id="UP001055879"/>
    </source>
</evidence>
<organism evidence="1 2">
    <name type="scientific">Arctium lappa</name>
    <name type="common">Greater burdock</name>
    <name type="synonym">Lappa major</name>
    <dbReference type="NCBI Taxonomy" id="4217"/>
    <lineage>
        <taxon>Eukaryota</taxon>
        <taxon>Viridiplantae</taxon>
        <taxon>Streptophyta</taxon>
        <taxon>Embryophyta</taxon>
        <taxon>Tracheophyta</taxon>
        <taxon>Spermatophyta</taxon>
        <taxon>Magnoliopsida</taxon>
        <taxon>eudicotyledons</taxon>
        <taxon>Gunneridae</taxon>
        <taxon>Pentapetalae</taxon>
        <taxon>asterids</taxon>
        <taxon>campanulids</taxon>
        <taxon>Asterales</taxon>
        <taxon>Asteraceae</taxon>
        <taxon>Carduoideae</taxon>
        <taxon>Cardueae</taxon>
        <taxon>Arctiinae</taxon>
        <taxon>Arctium</taxon>
    </lineage>
</organism>
<accession>A0ACB8XL26</accession>
<reference evidence="2" key="1">
    <citation type="journal article" date="2022" name="Mol. Ecol. Resour.">
        <title>The genomes of chicory, endive, great burdock and yacon provide insights into Asteraceae palaeo-polyploidization history and plant inulin production.</title>
        <authorList>
            <person name="Fan W."/>
            <person name="Wang S."/>
            <person name="Wang H."/>
            <person name="Wang A."/>
            <person name="Jiang F."/>
            <person name="Liu H."/>
            <person name="Zhao H."/>
            <person name="Xu D."/>
            <person name="Zhang Y."/>
        </authorList>
    </citation>
    <scope>NUCLEOTIDE SEQUENCE [LARGE SCALE GENOMIC DNA]</scope>
    <source>
        <strain evidence="2">cv. Niubang</strain>
    </source>
</reference>
<keyword evidence="2" id="KW-1185">Reference proteome</keyword>
<reference evidence="1 2" key="2">
    <citation type="journal article" date="2022" name="Mol. Ecol. Resour.">
        <title>The genomes of chicory, endive, great burdock and yacon provide insights into Asteraceae paleo-polyploidization history and plant inulin production.</title>
        <authorList>
            <person name="Fan W."/>
            <person name="Wang S."/>
            <person name="Wang H."/>
            <person name="Wang A."/>
            <person name="Jiang F."/>
            <person name="Liu H."/>
            <person name="Zhao H."/>
            <person name="Xu D."/>
            <person name="Zhang Y."/>
        </authorList>
    </citation>
    <scope>NUCLEOTIDE SEQUENCE [LARGE SCALE GENOMIC DNA]</scope>
    <source>
        <strain evidence="2">cv. Niubang</strain>
    </source>
</reference>
<protein>
    <submittedName>
        <fullName evidence="1">Uncharacterized protein</fullName>
    </submittedName>
</protein>
<proteinExistence type="predicted"/>
<name>A0ACB8XL26_ARCLA</name>